<dbReference type="InterPro" id="IPR023054">
    <property type="entry name" value="Sporulation_regulator_WhiA_C"/>
</dbReference>
<feature type="domain" description="Sporulation regulator WhiA C-terminal" evidence="1">
    <location>
        <begin position="208"/>
        <end position="268"/>
    </location>
</feature>
<dbReference type="Pfam" id="PF02650">
    <property type="entry name" value="HTH_WhiA"/>
    <property type="match status" value="1"/>
</dbReference>
<protein>
    <submittedName>
        <fullName evidence="2">Transcriptional regulator</fullName>
    </submittedName>
</protein>
<evidence type="ECO:0000313" key="3">
    <source>
        <dbReference type="Proteomes" id="UP000254291"/>
    </source>
</evidence>
<sequence>MIDVERFSCRHKAVDLSDSAALVLGILLFAPHVEWKSTIEATIRCRGQGIARLKASHLVQIADESIRPDAVGFSASVRLNAGLGHLVRDRLGRQIQGVPPALMGSSQRITLRAVDGAISAAVCQPRATRWCIECPNHHRSLALRGMLRRCGVDARIDTRDPRKLIVEATQSVRVEGLSLGLPQLAKQRARVHIVYDSLETLNEVRRSDQINRTRWALEVLGDQARRDLLETGRLRIDHPDISLDELGQMMEPPATRHTMCGRLRRLHQEALKRASDSPQP</sequence>
<dbReference type="AlphaFoldDB" id="A0A378SME5"/>
<organism evidence="2 3">
    <name type="scientific">Mycolicibacterium gilvum</name>
    <dbReference type="NCBI Taxonomy" id="1804"/>
    <lineage>
        <taxon>Bacteria</taxon>
        <taxon>Bacillati</taxon>
        <taxon>Actinomycetota</taxon>
        <taxon>Actinomycetes</taxon>
        <taxon>Mycobacteriales</taxon>
        <taxon>Mycobacteriaceae</taxon>
        <taxon>Mycolicibacterium</taxon>
    </lineage>
</organism>
<dbReference type="EMBL" id="UGQM01000001">
    <property type="protein sequence ID" value="STZ42577.1"/>
    <property type="molecule type" value="Genomic_DNA"/>
</dbReference>
<evidence type="ECO:0000313" key="2">
    <source>
        <dbReference type="EMBL" id="STZ42577.1"/>
    </source>
</evidence>
<proteinExistence type="predicted"/>
<gene>
    <name evidence="2" type="primary">whiA_1</name>
    <name evidence="2" type="ORF">NCTC10742_01791</name>
</gene>
<evidence type="ECO:0000259" key="1">
    <source>
        <dbReference type="Pfam" id="PF02650"/>
    </source>
</evidence>
<name>A0A378SME5_9MYCO</name>
<dbReference type="Proteomes" id="UP000254291">
    <property type="component" value="Unassembled WGS sequence"/>
</dbReference>
<accession>A0A378SME5</accession>
<reference evidence="2 3" key="1">
    <citation type="submission" date="2018-06" db="EMBL/GenBank/DDBJ databases">
        <authorList>
            <consortium name="Pathogen Informatics"/>
            <person name="Doyle S."/>
        </authorList>
    </citation>
    <scope>NUCLEOTIDE SEQUENCE [LARGE SCALE GENOMIC DNA]</scope>
    <source>
        <strain evidence="2 3">NCTC10742</strain>
    </source>
</reference>